<dbReference type="GO" id="GO:0043531">
    <property type="term" value="F:ADP binding"/>
    <property type="evidence" value="ECO:0007669"/>
    <property type="project" value="InterPro"/>
</dbReference>
<evidence type="ECO:0000256" key="1">
    <source>
        <dbReference type="ARBA" id="ARBA00022614"/>
    </source>
</evidence>
<sequence length="1374" mass="156841">MALEMFAGAFLSASLQVLFDRLASSEVWSFIGGQKVSEELLLELGMKLLVVDKVLDHAEVKQFTDERVKRWLVRVKNAVYDAEDLLDEITTEALRRKMEAADSQTGPTHVLNSFSTWFMAPLADHQSMECKVKKIIGKLEVLAQAIDVLALKGDGKKLPQRLPSTSLVDEFSVYGRDEIKEEMVKRLLSDNKSRNKIDVISIVGMGGAGKTTLAQLLYNDGRVKGHFHLKAWVCVSEEFCLLRVTKSILEGIGSATSSHMQSENLDSLQQKLKESLGDKKLLLVLDDVWEKCPSEEEGLRIRLLAAWQSLRIPLLAAGEGSKVVVTTRNRNVAKIMRADHTHPLEGLSETHCWSLFEKLAFENGASGPYPQLESTGRKIVAKCQGLPLAVKALGCLLYSKTDGREWEQILESEIWDLQDHEIVPSLILSYRDLPLHLKRCFAYCSIFPQDHQFDKEKLILLWMAEGLLQFSKNNERMGKVGEQYFNELLSKSFFQKSAFKESCFVMHDLIHDLAQYISREFCIRLEDDKVQEISENTHHSLAFNINFDGLVVFKRFEALAKIKRLRTYLELKSLQLHFYMLSKRERVDLHAVLSKWRYLRVLSLCIYVLTDLPDSIGELKHLRYLDISYRKIKKLPDSVCYLYNLQTMILSGHCRFFELPERMDKLINLRYLDISGWREMPSHISQLKNLQKLSHFIVGQKHGSRIDELGELSDIGGRLEISEMQNVECARDALRANMKDKRHLDELSLAWSDEGTNDVIQSSVLNNLQPHPNLKKLTIKGYPGVAFPDWIGRSSLSNLVTLELERCENCSSLPPLGQLPSLKHLSISGLKGVERVGREFYGDASSSIARKPSFPFLQTLRFEYMDNWEKWLCCRCEFHQELPSLKKLEIEGCWGLLAASLQVPAIRELKMVGFGELQLKRPASGFTILQTSHIEISNVSQWKQLPFEPHKVTITDPDAVESLLEEGILQTLTSAMQDLVIKGCYFSRPLDRVGFPIVTLKSLEICDSDNLGFLLPQLFRCHHPSLEDLKISDHILRIQSSFTFTLSFSLAIFPRLIHFHIGALNGFESLSISISEGEPTSLRSLKIIKCYDLGYIELPALDSACYEVLECRKLKLLALTLSSLQRLSLKDCPQLLFHKDGLPPNLRELEICKCNQLTAQVDWGLHRLASLTKFKISGEYDFLNWFRWEFRRSCGCQGVESFPEERLLPSTLTTLEIEYFPNLKSLDGRGLQQLTSLKKLSICHCPQLQFIPQEGFQHFASLIELKIEDCPTLQSFGGEVLRHLTSLERLSIHQCDALQSLTEVGLQHLTSLEQLWIFNCRKLQSLTRERLPDSLTVLNINNCPLLEQRCQFEGGQEWDYIAHIPQIFTGNEEF</sequence>
<keyword evidence="1" id="KW-0433">Leucine-rich repeat</keyword>
<feature type="domain" description="Disease resistance protein winged helix" evidence="9">
    <location>
        <begin position="446"/>
        <end position="514"/>
    </location>
</feature>
<keyword evidence="4" id="KW-0611">Plant defense</keyword>
<name>A0AA39DKD5_VITRO</name>
<evidence type="ECO:0000259" key="6">
    <source>
        <dbReference type="Pfam" id="PF00931"/>
    </source>
</evidence>
<dbReference type="InterPro" id="IPR002182">
    <property type="entry name" value="NB-ARC"/>
</dbReference>
<dbReference type="Gene3D" id="3.40.50.300">
    <property type="entry name" value="P-loop containing nucleotide triphosphate hydrolases"/>
    <property type="match status" value="1"/>
</dbReference>
<evidence type="ECO:0000259" key="9">
    <source>
        <dbReference type="Pfam" id="PF23559"/>
    </source>
</evidence>
<keyword evidence="2" id="KW-0677">Repeat</keyword>
<keyword evidence="3" id="KW-0547">Nucleotide-binding</keyword>
<reference evidence="11 12" key="1">
    <citation type="journal article" date="2023" name="BMC Biotechnol.">
        <title>Vitis rotundifolia cv Carlos genome sequencing.</title>
        <authorList>
            <person name="Huff M."/>
            <person name="Hulse-Kemp A."/>
            <person name="Scheffler B."/>
            <person name="Youngblood R."/>
            <person name="Simpson S."/>
            <person name="Babiker E."/>
            <person name="Staton M."/>
        </authorList>
    </citation>
    <scope>NUCLEOTIDE SEQUENCE [LARGE SCALE GENOMIC DNA]</scope>
    <source>
        <tissue evidence="11">Leaf</tissue>
    </source>
</reference>
<dbReference type="Pfam" id="PF25019">
    <property type="entry name" value="LRR_R13L1-DRL21"/>
    <property type="match status" value="1"/>
</dbReference>
<evidence type="ECO:0000313" key="12">
    <source>
        <dbReference type="Proteomes" id="UP001168098"/>
    </source>
</evidence>
<proteinExistence type="predicted"/>
<dbReference type="SMART" id="SM00367">
    <property type="entry name" value="LRR_CC"/>
    <property type="match status" value="3"/>
</dbReference>
<evidence type="ECO:0000256" key="4">
    <source>
        <dbReference type="ARBA" id="ARBA00022821"/>
    </source>
</evidence>
<dbReference type="Proteomes" id="UP001168098">
    <property type="component" value="Unassembled WGS sequence"/>
</dbReference>
<dbReference type="Pfam" id="PF00931">
    <property type="entry name" value="NB-ARC"/>
    <property type="match status" value="1"/>
</dbReference>
<dbReference type="InterPro" id="IPR057135">
    <property type="entry name" value="At4g27190-like_LRR"/>
</dbReference>
<dbReference type="SUPFAM" id="SSF52058">
    <property type="entry name" value="L domain-like"/>
    <property type="match status" value="2"/>
</dbReference>
<dbReference type="InterPro" id="IPR006553">
    <property type="entry name" value="Leu-rich_rpt_Cys-con_subtyp"/>
</dbReference>
<dbReference type="Pfam" id="PF23559">
    <property type="entry name" value="WHD_DRP"/>
    <property type="match status" value="1"/>
</dbReference>
<dbReference type="SUPFAM" id="SSF52540">
    <property type="entry name" value="P-loop containing nucleoside triphosphate hydrolases"/>
    <property type="match status" value="1"/>
</dbReference>
<dbReference type="Gene3D" id="1.20.5.4130">
    <property type="match status" value="1"/>
</dbReference>
<organism evidence="11 12">
    <name type="scientific">Vitis rotundifolia</name>
    <name type="common">Muscadine grape</name>
    <dbReference type="NCBI Taxonomy" id="103349"/>
    <lineage>
        <taxon>Eukaryota</taxon>
        <taxon>Viridiplantae</taxon>
        <taxon>Streptophyta</taxon>
        <taxon>Embryophyta</taxon>
        <taxon>Tracheophyta</taxon>
        <taxon>Spermatophyta</taxon>
        <taxon>Magnoliopsida</taxon>
        <taxon>eudicotyledons</taxon>
        <taxon>Gunneridae</taxon>
        <taxon>Pentapetalae</taxon>
        <taxon>rosids</taxon>
        <taxon>Vitales</taxon>
        <taxon>Vitaceae</taxon>
        <taxon>Viteae</taxon>
        <taxon>Vitis</taxon>
    </lineage>
</organism>
<evidence type="ECO:0000259" key="10">
    <source>
        <dbReference type="Pfam" id="PF25019"/>
    </source>
</evidence>
<dbReference type="InterPro" id="IPR036388">
    <property type="entry name" value="WH-like_DNA-bd_sf"/>
</dbReference>
<evidence type="ECO:0000256" key="2">
    <source>
        <dbReference type="ARBA" id="ARBA00022737"/>
    </source>
</evidence>
<keyword evidence="5" id="KW-0067">ATP-binding</keyword>
<dbReference type="PANTHER" id="PTHR36766:SF40">
    <property type="entry name" value="DISEASE RESISTANCE PROTEIN RGA3"/>
    <property type="match status" value="1"/>
</dbReference>
<comment type="caution">
    <text evidence="11">The sequence shown here is derived from an EMBL/GenBank/DDBJ whole genome shotgun (WGS) entry which is preliminary data.</text>
</comment>
<dbReference type="Pfam" id="PF18052">
    <property type="entry name" value="Rx_N"/>
    <property type="match status" value="1"/>
</dbReference>
<dbReference type="InterPro" id="IPR027417">
    <property type="entry name" value="P-loop_NTPase"/>
</dbReference>
<evidence type="ECO:0000256" key="5">
    <source>
        <dbReference type="ARBA" id="ARBA00022840"/>
    </source>
</evidence>
<dbReference type="GO" id="GO:0005524">
    <property type="term" value="F:ATP binding"/>
    <property type="evidence" value="ECO:0007669"/>
    <property type="project" value="UniProtKB-KW"/>
</dbReference>
<dbReference type="Gene3D" id="1.10.8.430">
    <property type="entry name" value="Helical domain of apoptotic protease-activating factors"/>
    <property type="match status" value="1"/>
</dbReference>
<evidence type="ECO:0000313" key="11">
    <source>
        <dbReference type="EMBL" id="KAJ9687536.1"/>
    </source>
</evidence>
<evidence type="ECO:0000259" key="7">
    <source>
        <dbReference type="Pfam" id="PF18052"/>
    </source>
</evidence>
<dbReference type="FunFam" id="1.10.10.10:FF:000322">
    <property type="entry name" value="Probable disease resistance protein At1g63360"/>
    <property type="match status" value="1"/>
</dbReference>
<evidence type="ECO:0000259" key="8">
    <source>
        <dbReference type="Pfam" id="PF23247"/>
    </source>
</evidence>
<evidence type="ECO:0008006" key="13">
    <source>
        <dbReference type="Google" id="ProtNLM"/>
    </source>
</evidence>
<dbReference type="Gene3D" id="3.80.10.10">
    <property type="entry name" value="Ribonuclease Inhibitor"/>
    <property type="match status" value="3"/>
</dbReference>
<dbReference type="InterPro" id="IPR042197">
    <property type="entry name" value="Apaf_helical"/>
</dbReference>
<dbReference type="PRINTS" id="PR00364">
    <property type="entry name" value="DISEASERSIST"/>
</dbReference>
<dbReference type="Gene3D" id="1.10.10.10">
    <property type="entry name" value="Winged helix-like DNA-binding domain superfamily/Winged helix DNA-binding domain"/>
    <property type="match status" value="1"/>
</dbReference>
<dbReference type="InterPro" id="IPR056789">
    <property type="entry name" value="LRR_R13L1-DRL21"/>
</dbReference>
<dbReference type="GO" id="GO:0051707">
    <property type="term" value="P:response to other organism"/>
    <property type="evidence" value="ECO:0007669"/>
    <property type="project" value="UniProtKB-ARBA"/>
</dbReference>
<feature type="domain" description="NB-ARC" evidence="6">
    <location>
        <begin position="182"/>
        <end position="363"/>
    </location>
</feature>
<gene>
    <name evidence="11" type="ORF">PVL29_016141</name>
</gene>
<dbReference type="PANTHER" id="PTHR36766">
    <property type="entry name" value="PLANT BROAD-SPECTRUM MILDEW RESISTANCE PROTEIN RPW8"/>
    <property type="match status" value="1"/>
</dbReference>
<feature type="domain" description="Disease resistance protein At4g27190-like leucine-rich repeats" evidence="8">
    <location>
        <begin position="1258"/>
        <end position="1336"/>
    </location>
</feature>
<dbReference type="InterPro" id="IPR041118">
    <property type="entry name" value="Rx_N"/>
</dbReference>
<keyword evidence="12" id="KW-1185">Reference proteome</keyword>
<dbReference type="InterPro" id="IPR032675">
    <property type="entry name" value="LRR_dom_sf"/>
</dbReference>
<accession>A0AA39DKD5</accession>
<dbReference type="InterPro" id="IPR058922">
    <property type="entry name" value="WHD_DRP"/>
</dbReference>
<feature type="domain" description="Disease resistance N-terminal" evidence="7">
    <location>
        <begin position="10"/>
        <end position="100"/>
    </location>
</feature>
<dbReference type="GO" id="GO:0006952">
    <property type="term" value="P:defense response"/>
    <property type="evidence" value="ECO:0007669"/>
    <property type="project" value="UniProtKB-KW"/>
</dbReference>
<evidence type="ECO:0000256" key="3">
    <source>
        <dbReference type="ARBA" id="ARBA00022741"/>
    </source>
</evidence>
<dbReference type="Pfam" id="PF23247">
    <property type="entry name" value="LRR_RPS2"/>
    <property type="match status" value="1"/>
</dbReference>
<protein>
    <recommendedName>
        <fullName evidence="13">Disease resistance RPP13-like protein 1</fullName>
    </recommendedName>
</protein>
<feature type="domain" description="R13L1/DRL21-like LRR repeat region" evidence="10">
    <location>
        <begin position="706"/>
        <end position="829"/>
    </location>
</feature>
<dbReference type="EMBL" id="JARBHA010000012">
    <property type="protein sequence ID" value="KAJ9687536.1"/>
    <property type="molecule type" value="Genomic_DNA"/>
</dbReference>
<dbReference type="FunFam" id="3.40.50.300:FF:001091">
    <property type="entry name" value="Probable disease resistance protein At1g61300"/>
    <property type="match status" value="1"/>
</dbReference>